<keyword evidence="2" id="KW-1185">Reference proteome</keyword>
<comment type="caution">
    <text evidence="1">The sequence shown here is derived from an EMBL/GenBank/DDBJ whole genome shotgun (WGS) entry which is preliminary data.</text>
</comment>
<organism evidence="1 2">
    <name type="scientific">Cellvibrio fontiphilus</name>
    <dbReference type="NCBI Taxonomy" id="1815559"/>
    <lineage>
        <taxon>Bacteria</taxon>
        <taxon>Pseudomonadati</taxon>
        <taxon>Pseudomonadota</taxon>
        <taxon>Gammaproteobacteria</taxon>
        <taxon>Cellvibrionales</taxon>
        <taxon>Cellvibrionaceae</taxon>
        <taxon>Cellvibrio</taxon>
    </lineage>
</organism>
<evidence type="ECO:0008006" key="3">
    <source>
        <dbReference type="Google" id="ProtNLM"/>
    </source>
</evidence>
<evidence type="ECO:0000313" key="2">
    <source>
        <dbReference type="Proteomes" id="UP001595555"/>
    </source>
</evidence>
<dbReference type="SUPFAM" id="SSF53850">
    <property type="entry name" value="Periplasmic binding protein-like II"/>
    <property type="match status" value="1"/>
</dbReference>
<dbReference type="EMBL" id="JBHRTF010000001">
    <property type="protein sequence ID" value="MFC3114282.1"/>
    <property type="molecule type" value="Genomic_DNA"/>
</dbReference>
<dbReference type="Proteomes" id="UP001595555">
    <property type="component" value="Unassembled WGS sequence"/>
</dbReference>
<accession>A0ABV7FA45</accession>
<dbReference type="Gene3D" id="3.40.190.10">
    <property type="entry name" value="Periplasmic binding protein-like II"/>
    <property type="match status" value="2"/>
</dbReference>
<dbReference type="RefSeq" id="WP_378115474.1">
    <property type="nucleotide sequence ID" value="NZ_JBHRTF010000001.1"/>
</dbReference>
<gene>
    <name evidence="1" type="ORF">ACFODX_01855</name>
</gene>
<reference evidence="2" key="1">
    <citation type="journal article" date="2019" name="Int. J. Syst. Evol. Microbiol.">
        <title>The Global Catalogue of Microorganisms (GCM) 10K type strain sequencing project: providing services to taxonomists for standard genome sequencing and annotation.</title>
        <authorList>
            <consortium name="The Broad Institute Genomics Platform"/>
            <consortium name="The Broad Institute Genome Sequencing Center for Infectious Disease"/>
            <person name="Wu L."/>
            <person name="Ma J."/>
        </authorList>
    </citation>
    <scope>NUCLEOTIDE SEQUENCE [LARGE SCALE GENOMIC DNA]</scope>
    <source>
        <strain evidence="2">KCTC 52237</strain>
    </source>
</reference>
<sequence>MQAATLPNRKIGATHRHYWMLISCIGILLLGNSTTANEAYPNTRSTTSLVVTHKLPELGSNERSLHEVEVLRLALDKTVAEFGPYELRGIPPMNRARTLVSLSHNLYPNLVLQMSYEDELTEQQNLDYIPFPLDLGAFSYRICFAREELQQRKHPINHKKDLKNYSFGSGIGWADTKILRANGLTVVESSSVVSLFRMTKAGRVDFFCRAPMEMAYELKFEGNLGLTADPQFALYYPLPKFFFTHRDNKALLARIHKGLEIAYADGSFQTLWRSRHGEGINQAGLNHRTLFRLKNPLIKHLPRNYENYLYDPLKP</sequence>
<name>A0ABV7FA45_9GAMM</name>
<protein>
    <recommendedName>
        <fullName evidence="3">Solute-binding protein family 3/N-terminal domain-containing protein</fullName>
    </recommendedName>
</protein>
<proteinExistence type="predicted"/>
<evidence type="ECO:0000313" key="1">
    <source>
        <dbReference type="EMBL" id="MFC3114282.1"/>
    </source>
</evidence>